<dbReference type="EMBL" id="JAEUBE010000295">
    <property type="protein sequence ID" value="KAH3665587.1"/>
    <property type="molecule type" value="Genomic_DNA"/>
</dbReference>
<dbReference type="Gene3D" id="3.40.50.720">
    <property type="entry name" value="NAD(P)-binding Rossmann-like Domain"/>
    <property type="match status" value="1"/>
</dbReference>
<accession>A0A9P8P5D8</accession>
<dbReference type="InterPro" id="IPR020904">
    <property type="entry name" value="Sc_DH/Rdtase_CS"/>
</dbReference>
<dbReference type="InterPro" id="IPR057326">
    <property type="entry name" value="KR_dom"/>
</dbReference>
<name>A0A9P8P5D8_9ASCO</name>
<keyword evidence="6" id="KW-1185">Reference proteome</keyword>
<evidence type="ECO:0000256" key="2">
    <source>
        <dbReference type="ARBA" id="ARBA00022857"/>
    </source>
</evidence>
<keyword evidence="2" id="KW-0521">NADP</keyword>
<dbReference type="SMART" id="SM00822">
    <property type="entry name" value="PKS_KR"/>
    <property type="match status" value="1"/>
</dbReference>
<dbReference type="SUPFAM" id="SSF51735">
    <property type="entry name" value="NAD(P)-binding Rossmann-fold domains"/>
    <property type="match status" value="1"/>
</dbReference>
<dbReference type="PROSITE" id="PS00061">
    <property type="entry name" value="ADH_SHORT"/>
    <property type="match status" value="1"/>
</dbReference>
<reference evidence="5" key="2">
    <citation type="submission" date="2021-01" db="EMBL/GenBank/DDBJ databases">
        <authorList>
            <person name="Schikora-Tamarit M.A."/>
        </authorList>
    </citation>
    <scope>NUCLEOTIDE SEQUENCE</scope>
    <source>
        <strain evidence="5">CBS6075</strain>
    </source>
</reference>
<dbReference type="InterPro" id="IPR002347">
    <property type="entry name" value="SDR_fam"/>
</dbReference>
<proteinExistence type="inferred from homology"/>
<dbReference type="RefSeq" id="XP_046060791.1">
    <property type="nucleotide sequence ID" value="XM_046204781.1"/>
</dbReference>
<dbReference type="GeneID" id="70235739"/>
<comment type="caution">
    <text evidence="5">The sequence shown here is derived from an EMBL/GenBank/DDBJ whole genome shotgun (WGS) entry which is preliminary data.</text>
</comment>
<dbReference type="InterPro" id="IPR036291">
    <property type="entry name" value="NAD(P)-bd_dom_sf"/>
</dbReference>
<evidence type="ECO:0000256" key="1">
    <source>
        <dbReference type="ARBA" id="ARBA00006484"/>
    </source>
</evidence>
<reference evidence="5" key="1">
    <citation type="journal article" date="2021" name="Open Biol.">
        <title>Shared evolutionary footprints suggest mitochondrial oxidative damage underlies multiple complex I losses in fungi.</title>
        <authorList>
            <person name="Schikora-Tamarit M.A."/>
            <person name="Marcet-Houben M."/>
            <person name="Nosek J."/>
            <person name="Gabaldon T."/>
        </authorList>
    </citation>
    <scope>NUCLEOTIDE SEQUENCE</scope>
    <source>
        <strain evidence="5">CBS6075</strain>
    </source>
</reference>
<dbReference type="Pfam" id="PF00106">
    <property type="entry name" value="adh_short"/>
    <property type="match status" value="1"/>
</dbReference>
<evidence type="ECO:0000259" key="4">
    <source>
        <dbReference type="SMART" id="SM00822"/>
    </source>
</evidence>
<dbReference type="PANTHER" id="PTHR43008:SF8">
    <property type="entry name" value="BENZIL REDUCTASE ((S)-BENZOIN FORMING) IRC24"/>
    <property type="match status" value="1"/>
</dbReference>
<dbReference type="GO" id="GO:0050664">
    <property type="term" value="F:oxidoreductase activity, acting on NAD(P)H, oxygen as acceptor"/>
    <property type="evidence" value="ECO:0007669"/>
    <property type="project" value="TreeGrafter"/>
</dbReference>
<dbReference type="OrthoDB" id="153074at2759"/>
<dbReference type="FunFam" id="3.40.50.720:FF:000281">
    <property type="entry name" value="Uncharacterized oxidoreductase YIR035C"/>
    <property type="match status" value="1"/>
</dbReference>
<dbReference type="AlphaFoldDB" id="A0A9P8P5D8"/>
<evidence type="ECO:0000313" key="6">
    <source>
        <dbReference type="Proteomes" id="UP000769157"/>
    </source>
</evidence>
<gene>
    <name evidence="5" type="ORF">OGAPHI_003774</name>
</gene>
<comment type="similarity">
    <text evidence="1">Belongs to the short-chain dehydrogenases/reductases (SDR) family.</text>
</comment>
<dbReference type="PRINTS" id="PR00081">
    <property type="entry name" value="GDHRDH"/>
</dbReference>
<protein>
    <recommendedName>
        <fullName evidence="4">Ketoreductase domain-containing protein</fullName>
    </recommendedName>
</protein>
<sequence length="252" mass="27250">MSVTIVTGASRGLGLAICQLILKKDSEAKVVAVARSGDQLSDLAAKFAPRVLSIAGDVTDSSVVKQTVEKTIAKFGRIDSVVLNAGLLDPVGHIAELNVDHVRRLYEVNLFSVIDLVAQTLPYVRETGGNFLFVSSGASIKPVDGWSAYGSSKAALNLFCASVSEEEPKVRTISLAPGTVDTAMQQDIREKFKSGMKPEAHKRFTDLHKRQELLPPDVPGTLYANLALQGIPQELSGKYFRYNDDKLTKYAA</sequence>
<evidence type="ECO:0000256" key="3">
    <source>
        <dbReference type="ARBA" id="ARBA00023002"/>
    </source>
</evidence>
<keyword evidence="3" id="KW-0560">Oxidoreductase</keyword>
<evidence type="ECO:0000313" key="5">
    <source>
        <dbReference type="EMBL" id="KAH3665587.1"/>
    </source>
</evidence>
<feature type="domain" description="Ketoreductase" evidence="4">
    <location>
        <begin position="2"/>
        <end position="179"/>
    </location>
</feature>
<organism evidence="5 6">
    <name type="scientific">Ogataea philodendri</name>
    <dbReference type="NCBI Taxonomy" id="1378263"/>
    <lineage>
        <taxon>Eukaryota</taxon>
        <taxon>Fungi</taxon>
        <taxon>Dikarya</taxon>
        <taxon>Ascomycota</taxon>
        <taxon>Saccharomycotina</taxon>
        <taxon>Pichiomycetes</taxon>
        <taxon>Pichiales</taxon>
        <taxon>Pichiaceae</taxon>
        <taxon>Ogataea</taxon>
    </lineage>
</organism>
<dbReference type="Proteomes" id="UP000769157">
    <property type="component" value="Unassembled WGS sequence"/>
</dbReference>
<dbReference type="PANTHER" id="PTHR43008">
    <property type="entry name" value="BENZIL REDUCTASE"/>
    <property type="match status" value="1"/>
</dbReference>